<reference evidence="1 2" key="1">
    <citation type="journal article" date="2023" name="Nucleic Acids Res.">
        <title>The hologenome of Daphnia magna reveals possible DNA methylation and microbiome-mediated evolution of the host genome.</title>
        <authorList>
            <person name="Chaturvedi A."/>
            <person name="Li X."/>
            <person name="Dhandapani V."/>
            <person name="Marshall H."/>
            <person name="Kissane S."/>
            <person name="Cuenca-Cambronero M."/>
            <person name="Asole G."/>
            <person name="Calvet F."/>
            <person name="Ruiz-Romero M."/>
            <person name="Marangio P."/>
            <person name="Guigo R."/>
            <person name="Rago D."/>
            <person name="Mirbahai L."/>
            <person name="Eastwood N."/>
            <person name="Colbourne J.K."/>
            <person name="Zhou J."/>
            <person name="Mallon E."/>
            <person name="Orsini L."/>
        </authorList>
    </citation>
    <scope>NUCLEOTIDE SEQUENCE [LARGE SCALE GENOMIC DNA]</scope>
    <source>
        <strain evidence="1">LRV0_1</strain>
    </source>
</reference>
<gene>
    <name evidence="1" type="ORF">OUZ56_007536</name>
</gene>
<dbReference type="Proteomes" id="UP001234178">
    <property type="component" value="Unassembled WGS sequence"/>
</dbReference>
<sequence>MHPKGLRRACCVSSTDVYPIGLIREGMRPELSHTEHAHLYDSFTTILLRLRSLLVADIVMMMMKEVVSLFDFSCGHQLTADVVVGRKS</sequence>
<dbReference type="EMBL" id="JAOYFB010000037">
    <property type="protein sequence ID" value="KAK4022049.1"/>
    <property type="molecule type" value="Genomic_DNA"/>
</dbReference>
<evidence type="ECO:0000313" key="1">
    <source>
        <dbReference type="EMBL" id="KAK4022049.1"/>
    </source>
</evidence>
<evidence type="ECO:0000313" key="2">
    <source>
        <dbReference type="Proteomes" id="UP001234178"/>
    </source>
</evidence>
<organism evidence="1 2">
    <name type="scientific">Daphnia magna</name>
    <dbReference type="NCBI Taxonomy" id="35525"/>
    <lineage>
        <taxon>Eukaryota</taxon>
        <taxon>Metazoa</taxon>
        <taxon>Ecdysozoa</taxon>
        <taxon>Arthropoda</taxon>
        <taxon>Crustacea</taxon>
        <taxon>Branchiopoda</taxon>
        <taxon>Diplostraca</taxon>
        <taxon>Cladocera</taxon>
        <taxon>Anomopoda</taxon>
        <taxon>Daphniidae</taxon>
        <taxon>Daphnia</taxon>
    </lineage>
</organism>
<accession>A0ABR0AAE4</accession>
<protein>
    <submittedName>
        <fullName evidence="1">Uncharacterized protein</fullName>
    </submittedName>
</protein>
<proteinExistence type="predicted"/>
<name>A0ABR0AAE4_9CRUS</name>
<comment type="caution">
    <text evidence="1">The sequence shown here is derived from an EMBL/GenBank/DDBJ whole genome shotgun (WGS) entry which is preliminary data.</text>
</comment>
<keyword evidence="2" id="KW-1185">Reference proteome</keyword>